<keyword evidence="3" id="KW-0548">Nucleotidyltransferase</keyword>
<dbReference type="Pfam" id="PF00078">
    <property type="entry name" value="RVT_1"/>
    <property type="match status" value="1"/>
</dbReference>
<evidence type="ECO:0000259" key="11">
    <source>
        <dbReference type="PROSITE" id="PS50994"/>
    </source>
</evidence>
<evidence type="ECO:0000259" key="9">
    <source>
        <dbReference type="PROSITE" id="PS50175"/>
    </source>
</evidence>
<dbReference type="PROSITE" id="PS50994">
    <property type="entry name" value="INTEGRASE"/>
    <property type="match status" value="1"/>
</dbReference>
<comment type="caution">
    <text evidence="12">The sequence shown here is derived from an EMBL/GenBank/DDBJ whole genome shotgun (WGS) entry which is preliminary data.</text>
</comment>
<dbReference type="EMBL" id="JAVFWL010000002">
    <property type="protein sequence ID" value="KAK6738457.1"/>
    <property type="molecule type" value="Genomic_DNA"/>
</dbReference>
<dbReference type="PANTHER" id="PTHR37984">
    <property type="entry name" value="PROTEIN CBG26694"/>
    <property type="match status" value="1"/>
</dbReference>
<dbReference type="PANTHER" id="PTHR37984:SF5">
    <property type="entry name" value="PROTEIN NYNRIN-LIKE"/>
    <property type="match status" value="1"/>
</dbReference>
<dbReference type="PROSITE" id="PS50175">
    <property type="entry name" value="ASP_PROT_RETROV"/>
    <property type="match status" value="1"/>
</dbReference>
<evidence type="ECO:0000313" key="12">
    <source>
        <dbReference type="EMBL" id="KAK6738457.1"/>
    </source>
</evidence>
<dbReference type="InterPro" id="IPR043502">
    <property type="entry name" value="DNA/RNA_pol_sf"/>
</dbReference>
<evidence type="ECO:0000256" key="1">
    <source>
        <dbReference type="ARBA" id="ARBA00012493"/>
    </source>
</evidence>
<dbReference type="InterPro" id="IPR001995">
    <property type="entry name" value="Peptidase_A2_cat"/>
</dbReference>
<feature type="domain" description="Integrase catalytic" evidence="11">
    <location>
        <begin position="817"/>
        <end position="876"/>
    </location>
</feature>
<dbReference type="InterPro" id="IPR012337">
    <property type="entry name" value="RNaseH-like_sf"/>
</dbReference>
<keyword evidence="5" id="KW-0255">Endonuclease</keyword>
<dbReference type="InterPro" id="IPR036397">
    <property type="entry name" value="RNaseH_sf"/>
</dbReference>
<dbReference type="InterPro" id="IPR000477">
    <property type="entry name" value="RT_dom"/>
</dbReference>
<keyword evidence="2" id="KW-0808">Transferase</keyword>
<dbReference type="Pfam" id="PF17919">
    <property type="entry name" value="RT_RNaseH_2"/>
    <property type="match status" value="1"/>
</dbReference>
<accession>A0ABR1CJ78</accession>
<feature type="compositionally biased region" description="Basic residues" evidence="8">
    <location>
        <begin position="113"/>
        <end position="126"/>
    </location>
</feature>
<dbReference type="Proteomes" id="UP001303046">
    <property type="component" value="Unassembled WGS sequence"/>
</dbReference>
<feature type="domain" description="Reverse transcriptase" evidence="10">
    <location>
        <begin position="281"/>
        <end position="478"/>
    </location>
</feature>
<name>A0ABR1CJ78_NECAM</name>
<dbReference type="SUPFAM" id="SSF56672">
    <property type="entry name" value="DNA/RNA polymerases"/>
    <property type="match status" value="1"/>
</dbReference>
<dbReference type="InterPro" id="IPR041577">
    <property type="entry name" value="RT_RNaseH_2"/>
</dbReference>
<dbReference type="SUPFAM" id="SSF50630">
    <property type="entry name" value="Acid proteases"/>
    <property type="match status" value="1"/>
</dbReference>
<dbReference type="Gene3D" id="3.30.70.270">
    <property type="match status" value="2"/>
</dbReference>
<dbReference type="CDD" id="cd01647">
    <property type="entry name" value="RT_LTR"/>
    <property type="match status" value="1"/>
</dbReference>
<keyword evidence="6" id="KW-0378">Hydrolase</keyword>
<dbReference type="EC" id="2.7.7.49" evidence="1"/>
<reference evidence="12 13" key="1">
    <citation type="submission" date="2023-08" db="EMBL/GenBank/DDBJ databases">
        <title>A Necator americanus chromosomal reference genome.</title>
        <authorList>
            <person name="Ilik V."/>
            <person name="Petrzelkova K.J."/>
            <person name="Pardy F."/>
            <person name="Fuh T."/>
            <person name="Niatou-Singa F.S."/>
            <person name="Gouil Q."/>
            <person name="Baker L."/>
            <person name="Ritchie M.E."/>
            <person name="Jex A.R."/>
            <person name="Gazzola D."/>
            <person name="Li H."/>
            <person name="Toshio Fujiwara R."/>
            <person name="Zhan B."/>
            <person name="Aroian R.V."/>
            <person name="Pafco B."/>
            <person name="Schwarz E.M."/>
        </authorList>
    </citation>
    <scope>NUCLEOTIDE SEQUENCE [LARGE SCALE GENOMIC DNA]</scope>
    <source>
        <strain evidence="12 13">Aroian</strain>
        <tissue evidence="12">Whole animal</tissue>
    </source>
</reference>
<dbReference type="InterPro" id="IPR021109">
    <property type="entry name" value="Peptidase_aspartic_dom_sf"/>
</dbReference>
<evidence type="ECO:0000313" key="13">
    <source>
        <dbReference type="Proteomes" id="UP001303046"/>
    </source>
</evidence>
<evidence type="ECO:0000256" key="3">
    <source>
        <dbReference type="ARBA" id="ARBA00022695"/>
    </source>
</evidence>
<feature type="region of interest" description="Disordered" evidence="8">
    <location>
        <begin position="104"/>
        <end position="126"/>
    </location>
</feature>
<gene>
    <name evidence="12" type="primary">Necator_chrII.g8310</name>
    <name evidence="12" type="ORF">RB195_020516</name>
</gene>
<dbReference type="SUPFAM" id="SSF53098">
    <property type="entry name" value="Ribonuclease H-like"/>
    <property type="match status" value="1"/>
</dbReference>
<dbReference type="PROSITE" id="PS50878">
    <property type="entry name" value="RT_POL"/>
    <property type="match status" value="1"/>
</dbReference>
<evidence type="ECO:0000259" key="10">
    <source>
        <dbReference type="PROSITE" id="PS50878"/>
    </source>
</evidence>
<keyword evidence="4" id="KW-0540">Nuclease</keyword>
<dbReference type="InterPro" id="IPR041588">
    <property type="entry name" value="Integrase_H2C2"/>
</dbReference>
<dbReference type="InterPro" id="IPR050951">
    <property type="entry name" value="Retrovirus_Pol_polyprotein"/>
</dbReference>
<evidence type="ECO:0000256" key="5">
    <source>
        <dbReference type="ARBA" id="ARBA00022759"/>
    </source>
</evidence>
<dbReference type="Gene3D" id="3.30.420.10">
    <property type="entry name" value="Ribonuclease H-like superfamily/Ribonuclease H"/>
    <property type="match status" value="1"/>
</dbReference>
<evidence type="ECO:0000256" key="8">
    <source>
        <dbReference type="SAM" id="MobiDB-lite"/>
    </source>
</evidence>
<dbReference type="Gene3D" id="2.40.70.10">
    <property type="entry name" value="Acid Proteases"/>
    <property type="match status" value="1"/>
</dbReference>
<proteinExistence type="predicted"/>
<evidence type="ECO:0000256" key="7">
    <source>
        <dbReference type="ARBA" id="ARBA00023268"/>
    </source>
</evidence>
<evidence type="ECO:0000256" key="6">
    <source>
        <dbReference type="ARBA" id="ARBA00022801"/>
    </source>
</evidence>
<keyword evidence="13" id="KW-1185">Reference proteome</keyword>
<evidence type="ECO:0000256" key="2">
    <source>
        <dbReference type="ARBA" id="ARBA00022679"/>
    </source>
</evidence>
<sequence length="964" mass="109612">MDKGGQLKELHYTALKTLQFVAGLQDPSLRDVRLRMLRRLDTHTEDAPLTIEDLVAECENFTALKMDNTDMEGSHDVHVVQKKNVKYFVECGLPHYRSTCPLLSSSTGQKMGQKPRRRSNRRKKSQCKNVVTFAAKNARAYLDVNISGRSLRFQLDTGADITLVSRRTWKKLGSPPLEPCIMPAKAADGSPMKIDGRFSTGFFVRDRTTGKKILEEANREEIAVDLKKEYAEVFKCGLDRCVKTKAKLLLRDNAVPVFKEKRPVPYASVPDLDAEIDRLVAEQVISPVEHSEWATPMVIVKKKSGQIRLCGDFSTGLNDALQLHQHPLPTAKDVFTKLNGGQLVTQIDFAEAYLQVEVEEESKEMLTINTQRGLYRYNRLPFGVKSAPGIFQQIMDSVICGLEGVAAYLDDVIVTGRTQQEHRHNLEALFGRIHEYAYASDWKNKDGCHPDPDKIEVIRQMSVPKNVAEVRSFLGMINYYGSFVAEMCQLRAPLDTLLKKNVPFKWNEECEAAFNRAKEVLASDLLLTHFDPSLDIIVVADASDHGIGAVILGRMPDGTEKAIWHASRSLTAAEGNYGQIEKEGLALIFAVRKFHRYVYGRRFKLLTEHKALRLILFGYDFDIEYHKTTEFGQADVLSRLIPPRPAQTEDIVIAKIEQDILAVQSAAVKALSVTRKTIEEESRKNERVSQVIWMLQTGTWPSKPKEQINTWNALSYALSVQNGCLHFGYRIIVPASLQEAVLKQLHEGHPGMKRMKMLARGYVYWANINRDIEEAVRHCRNCQEAAKMPKKTVLNSWTTEKKPWDRIHIDYAGPLNDNGTQLTAKEFQGFCDMQGIEPPFHPQSNGQIERFVDTLKRTLHKIKEEGTSEKFAELLQCHRRTPCASTPGHLFLAEVFLGQEGTGNVEIEEQLNRHHGAQQRSYRQEELVWMRDYRPGHEKLIPARVKNRYGRAVYDVLTEEDDLW</sequence>
<organism evidence="12 13">
    <name type="scientific">Necator americanus</name>
    <name type="common">Human hookworm</name>
    <dbReference type="NCBI Taxonomy" id="51031"/>
    <lineage>
        <taxon>Eukaryota</taxon>
        <taxon>Metazoa</taxon>
        <taxon>Ecdysozoa</taxon>
        <taxon>Nematoda</taxon>
        <taxon>Chromadorea</taxon>
        <taxon>Rhabditida</taxon>
        <taxon>Rhabditina</taxon>
        <taxon>Rhabditomorpha</taxon>
        <taxon>Strongyloidea</taxon>
        <taxon>Ancylostomatidae</taxon>
        <taxon>Bunostominae</taxon>
        <taxon>Necator</taxon>
    </lineage>
</organism>
<protein>
    <recommendedName>
        <fullName evidence="1">RNA-directed DNA polymerase</fullName>
        <ecNumber evidence="1">2.7.7.49</ecNumber>
    </recommendedName>
</protein>
<dbReference type="Gene3D" id="3.10.10.10">
    <property type="entry name" value="HIV Type 1 Reverse Transcriptase, subunit A, domain 1"/>
    <property type="match status" value="1"/>
</dbReference>
<dbReference type="Pfam" id="PF17921">
    <property type="entry name" value="Integrase_H2C2"/>
    <property type="match status" value="1"/>
</dbReference>
<feature type="domain" description="Peptidase A2" evidence="9">
    <location>
        <begin position="151"/>
        <end position="196"/>
    </location>
</feature>
<evidence type="ECO:0000256" key="4">
    <source>
        <dbReference type="ARBA" id="ARBA00022722"/>
    </source>
</evidence>
<dbReference type="InterPro" id="IPR001584">
    <property type="entry name" value="Integrase_cat-core"/>
</dbReference>
<dbReference type="InterPro" id="IPR043128">
    <property type="entry name" value="Rev_trsase/Diguanyl_cyclase"/>
</dbReference>
<dbReference type="CDD" id="cd09274">
    <property type="entry name" value="RNase_HI_RT_Ty3"/>
    <property type="match status" value="1"/>
</dbReference>
<dbReference type="Gene3D" id="1.10.340.70">
    <property type="match status" value="1"/>
</dbReference>
<keyword evidence="7" id="KW-0511">Multifunctional enzyme</keyword>